<keyword evidence="3" id="KW-1185">Reference proteome</keyword>
<evidence type="ECO:0008006" key="4">
    <source>
        <dbReference type="Google" id="ProtNLM"/>
    </source>
</evidence>
<dbReference type="GeneID" id="14906138"/>
<dbReference type="EMBL" id="GL984081">
    <property type="protein sequence ID" value="EGR30029.1"/>
    <property type="molecule type" value="Genomic_DNA"/>
</dbReference>
<dbReference type="Proteomes" id="UP000008983">
    <property type="component" value="Unassembled WGS sequence"/>
</dbReference>
<evidence type="ECO:0000256" key="1">
    <source>
        <dbReference type="SAM" id="Phobius"/>
    </source>
</evidence>
<proteinExistence type="predicted"/>
<protein>
    <recommendedName>
        <fullName evidence="4">Transmembrane protein</fullName>
    </recommendedName>
</protein>
<feature type="transmembrane region" description="Helical" evidence="1">
    <location>
        <begin position="132"/>
        <end position="154"/>
    </location>
</feature>
<sequence>MPQLPFLFLKPIQYLLPKPFILQKITQNFTLNLLKFPQPTRSSKDCPIQLQKIHLSTIVQILNSKKVFFRNLFKYLFTQVLTCLHTFYITNQKLDKFKGYSIQLQKKVFFQKKSRFQKIAFNQYQQNLNQKFVIIIFFFFFFIFFNFQCLYTTFT</sequence>
<keyword evidence="1" id="KW-0472">Membrane</keyword>
<evidence type="ECO:0000313" key="3">
    <source>
        <dbReference type="Proteomes" id="UP000008983"/>
    </source>
</evidence>
<dbReference type="RefSeq" id="XP_004031265.1">
    <property type="nucleotide sequence ID" value="XM_004031217.1"/>
</dbReference>
<organism evidence="2 3">
    <name type="scientific">Ichthyophthirius multifiliis</name>
    <name type="common">White spot disease agent</name>
    <name type="synonym">Ich</name>
    <dbReference type="NCBI Taxonomy" id="5932"/>
    <lineage>
        <taxon>Eukaryota</taxon>
        <taxon>Sar</taxon>
        <taxon>Alveolata</taxon>
        <taxon>Ciliophora</taxon>
        <taxon>Intramacronucleata</taxon>
        <taxon>Oligohymenophorea</taxon>
        <taxon>Hymenostomatida</taxon>
        <taxon>Ophryoglenina</taxon>
        <taxon>Ichthyophthirius</taxon>
    </lineage>
</organism>
<reference evidence="2 3" key="1">
    <citation type="submission" date="2011-07" db="EMBL/GenBank/DDBJ databases">
        <authorList>
            <person name="Coyne R."/>
            <person name="Brami D."/>
            <person name="Johnson J."/>
            <person name="Hostetler J."/>
            <person name="Hannick L."/>
            <person name="Clark T."/>
            <person name="Cassidy-Hanley D."/>
            <person name="Inman J."/>
        </authorList>
    </citation>
    <scope>NUCLEOTIDE SEQUENCE [LARGE SCALE GENOMIC DNA]</scope>
    <source>
        <strain evidence="2 3">G5</strain>
    </source>
</reference>
<gene>
    <name evidence="2" type="ORF">IMG5_144040</name>
</gene>
<evidence type="ECO:0000313" key="2">
    <source>
        <dbReference type="EMBL" id="EGR30029.1"/>
    </source>
</evidence>
<feature type="transmembrane region" description="Helical" evidence="1">
    <location>
        <begin position="72"/>
        <end position="90"/>
    </location>
</feature>
<dbReference type="InParanoid" id="G0QXM9"/>
<keyword evidence="1" id="KW-0812">Transmembrane</keyword>
<name>G0QXM9_ICHMU</name>
<accession>G0QXM9</accession>
<dbReference type="AlphaFoldDB" id="G0QXM9"/>
<keyword evidence="1" id="KW-1133">Transmembrane helix</keyword>